<dbReference type="EMBL" id="AAWS01000003">
    <property type="protein sequence ID" value="EAY31435.1"/>
    <property type="molecule type" value="Genomic_DNA"/>
</dbReference>
<sequence length="43" mass="4897">MGHINGDFDSPNTFGSKEIKTAKSTTKPFFAKQLEKRKVVKRK</sequence>
<dbReference type="Proteomes" id="UP000004095">
    <property type="component" value="Unassembled WGS sequence"/>
</dbReference>
<evidence type="ECO:0000313" key="2">
    <source>
        <dbReference type="EMBL" id="EAY31435.1"/>
    </source>
</evidence>
<dbReference type="AlphaFoldDB" id="A1ZEC6"/>
<feature type="region of interest" description="Disordered" evidence="1">
    <location>
        <begin position="1"/>
        <end position="27"/>
    </location>
</feature>
<dbReference type="RefSeq" id="WP_002694013.1">
    <property type="nucleotide sequence ID" value="NZ_AAWS01000003.1"/>
</dbReference>
<keyword evidence="3" id="KW-1185">Reference proteome</keyword>
<reference evidence="2 3" key="1">
    <citation type="submission" date="2007-01" db="EMBL/GenBank/DDBJ databases">
        <authorList>
            <person name="Haygood M."/>
            <person name="Podell S."/>
            <person name="Anderson C."/>
            <person name="Hopkinson B."/>
            <person name="Roe K."/>
            <person name="Barbeau K."/>
            <person name="Gaasterland T."/>
            <person name="Ferriera S."/>
            <person name="Johnson J."/>
            <person name="Kravitz S."/>
            <person name="Beeson K."/>
            <person name="Sutton G."/>
            <person name="Rogers Y.-H."/>
            <person name="Friedman R."/>
            <person name="Frazier M."/>
            <person name="Venter J.C."/>
        </authorList>
    </citation>
    <scope>NUCLEOTIDE SEQUENCE [LARGE SCALE GENOMIC DNA]</scope>
    <source>
        <strain evidence="2 3">ATCC 23134</strain>
    </source>
</reference>
<comment type="caution">
    <text evidence="2">The sequence shown here is derived from an EMBL/GenBank/DDBJ whole genome shotgun (WGS) entry which is preliminary data.</text>
</comment>
<evidence type="ECO:0000256" key="1">
    <source>
        <dbReference type="SAM" id="MobiDB-lite"/>
    </source>
</evidence>
<proteinExistence type="predicted"/>
<gene>
    <name evidence="2" type="ORF">M23134_04268</name>
</gene>
<name>A1ZEC6_MICM2</name>
<protein>
    <submittedName>
        <fullName evidence="2">Uncharacterized protein</fullName>
    </submittedName>
</protein>
<accession>A1ZEC6</accession>
<organism evidence="2 3">
    <name type="scientific">Microscilla marina ATCC 23134</name>
    <dbReference type="NCBI Taxonomy" id="313606"/>
    <lineage>
        <taxon>Bacteria</taxon>
        <taxon>Pseudomonadati</taxon>
        <taxon>Bacteroidota</taxon>
        <taxon>Cytophagia</taxon>
        <taxon>Cytophagales</taxon>
        <taxon>Microscillaceae</taxon>
        <taxon>Microscilla</taxon>
    </lineage>
</organism>
<evidence type="ECO:0000313" key="3">
    <source>
        <dbReference type="Proteomes" id="UP000004095"/>
    </source>
</evidence>